<keyword evidence="6" id="KW-0012">Acyltransferase</keyword>
<evidence type="ECO:0000256" key="4">
    <source>
        <dbReference type="PIRSR" id="PIRSR600101-1"/>
    </source>
</evidence>
<protein>
    <recommendedName>
        <fullName evidence="6">Glutathione hydrolase proenzyme</fullName>
        <ecNumber evidence="6">2.3.2.2</ecNumber>
        <ecNumber evidence="6">3.4.19.13</ecNumber>
    </recommendedName>
    <component>
        <recommendedName>
            <fullName evidence="6">Glutathione hydrolase large chain</fullName>
        </recommendedName>
    </component>
    <component>
        <recommendedName>
            <fullName evidence="6">Glutathione hydrolase small chain</fullName>
        </recommendedName>
    </component>
</protein>
<keyword evidence="6" id="KW-0378">Hydrolase</keyword>
<dbReference type="NCBIfam" id="TIGR00066">
    <property type="entry name" value="g_glut_trans"/>
    <property type="match status" value="1"/>
</dbReference>
<dbReference type="SUPFAM" id="SSF56235">
    <property type="entry name" value="N-terminal nucleophile aminohydrolases (Ntn hydrolases)"/>
    <property type="match status" value="1"/>
</dbReference>
<dbReference type="UniPathway" id="UPA00204"/>
<dbReference type="PANTHER" id="PTHR43881">
    <property type="entry name" value="GAMMA-GLUTAMYLTRANSPEPTIDASE (AFU_ORTHOLOGUE AFUA_4G13580)"/>
    <property type="match status" value="1"/>
</dbReference>
<comment type="catalytic activity">
    <reaction evidence="3 6">
        <text>an N-terminal (5-L-glutamyl)-[peptide] + an alpha-amino acid = 5-L-glutamyl amino acid + an N-terminal L-alpha-aminoacyl-[peptide]</text>
        <dbReference type="Rhea" id="RHEA:23904"/>
        <dbReference type="Rhea" id="RHEA-COMP:9780"/>
        <dbReference type="Rhea" id="RHEA-COMP:9795"/>
        <dbReference type="ChEBI" id="CHEBI:77644"/>
        <dbReference type="ChEBI" id="CHEBI:78597"/>
        <dbReference type="ChEBI" id="CHEBI:78599"/>
        <dbReference type="ChEBI" id="CHEBI:78608"/>
        <dbReference type="EC" id="2.3.2.2"/>
    </reaction>
</comment>
<dbReference type="GO" id="GO:0006750">
    <property type="term" value="P:glutathione biosynthetic process"/>
    <property type="evidence" value="ECO:0007669"/>
    <property type="project" value="UniProtKB-KW"/>
</dbReference>
<evidence type="ECO:0000313" key="7">
    <source>
        <dbReference type="EMBL" id="ASA19687.1"/>
    </source>
</evidence>
<dbReference type="EC" id="3.4.19.13" evidence="6"/>
<comment type="catalytic activity">
    <reaction evidence="1 6">
        <text>an S-substituted glutathione + H2O = an S-substituted L-cysteinylglycine + L-glutamate</text>
        <dbReference type="Rhea" id="RHEA:59468"/>
        <dbReference type="ChEBI" id="CHEBI:15377"/>
        <dbReference type="ChEBI" id="CHEBI:29985"/>
        <dbReference type="ChEBI" id="CHEBI:90779"/>
        <dbReference type="ChEBI" id="CHEBI:143103"/>
        <dbReference type="EC" id="3.4.19.13"/>
    </reaction>
</comment>
<keyword evidence="6" id="KW-0317">Glutathione biosynthesis</keyword>
<dbReference type="InterPro" id="IPR029055">
    <property type="entry name" value="Ntn_hydrolases_N"/>
</dbReference>
<keyword evidence="6 7" id="KW-0808">Transferase</keyword>
<dbReference type="PANTHER" id="PTHR43881:SF1">
    <property type="entry name" value="GAMMA-GLUTAMYLTRANSPEPTIDASE (AFU_ORTHOLOGUE AFUA_4G13580)"/>
    <property type="match status" value="1"/>
</dbReference>
<dbReference type="Gene3D" id="1.10.246.130">
    <property type="match status" value="1"/>
</dbReference>
<dbReference type="EC" id="2.3.2.2" evidence="6"/>
<reference evidence="7 8" key="1">
    <citation type="submission" date="2017-06" db="EMBL/GenBank/DDBJ databases">
        <title>Complete genome sequence of Paenibacillus donghaensis KCTC 13049T isolated from East Sea sediment, South Korea.</title>
        <authorList>
            <person name="Jung B.K."/>
            <person name="Hong S.-J."/>
            <person name="Shin J.-H."/>
        </authorList>
    </citation>
    <scope>NUCLEOTIDE SEQUENCE [LARGE SCALE GENOMIC DNA]</scope>
    <source>
        <strain evidence="7 8">KCTC 13049</strain>
    </source>
</reference>
<dbReference type="InterPro" id="IPR043137">
    <property type="entry name" value="GGT_ssub_C"/>
</dbReference>
<dbReference type="Proteomes" id="UP000249890">
    <property type="component" value="Chromosome"/>
</dbReference>
<dbReference type="RefSeq" id="WP_087913711.1">
    <property type="nucleotide sequence ID" value="NZ_CP021780.1"/>
</dbReference>
<feature type="binding site" evidence="5">
    <location>
        <position position="427"/>
    </location>
    <ligand>
        <name>L-glutamate</name>
        <dbReference type="ChEBI" id="CHEBI:29985"/>
    </ligand>
</feature>
<dbReference type="Pfam" id="PF01019">
    <property type="entry name" value="G_glu_transpept"/>
    <property type="match status" value="1"/>
</dbReference>
<comment type="catalytic activity">
    <reaction evidence="2 6">
        <text>glutathione + H2O = L-cysteinylglycine + L-glutamate</text>
        <dbReference type="Rhea" id="RHEA:28807"/>
        <dbReference type="ChEBI" id="CHEBI:15377"/>
        <dbReference type="ChEBI" id="CHEBI:29985"/>
        <dbReference type="ChEBI" id="CHEBI:57925"/>
        <dbReference type="ChEBI" id="CHEBI:61694"/>
        <dbReference type="EC" id="3.4.19.13"/>
    </reaction>
</comment>
<dbReference type="InterPro" id="IPR043138">
    <property type="entry name" value="GGT_lsub"/>
</dbReference>
<comment type="subunit">
    <text evidence="6">This enzyme consists of two polypeptide chains, which are synthesized in precursor form from a single polypeptide.</text>
</comment>
<feature type="active site" description="Nucleophile" evidence="4">
    <location>
        <position position="344"/>
    </location>
</feature>
<dbReference type="EMBL" id="CP021780">
    <property type="protein sequence ID" value="ASA19687.1"/>
    <property type="molecule type" value="Genomic_DNA"/>
</dbReference>
<evidence type="ECO:0000256" key="5">
    <source>
        <dbReference type="PIRSR" id="PIRSR600101-2"/>
    </source>
</evidence>
<dbReference type="PRINTS" id="PR01210">
    <property type="entry name" value="GGTRANSPTASE"/>
</dbReference>
<dbReference type="Gene3D" id="3.60.20.40">
    <property type="match status" value="1"/>
</dbReference>
<dbReference type="AlphaFoldDB" id="A0A2Z2K582"/>
<dbReference type="GO" id="GO:0006751">
    <property type="term" value="P:glutathione catabolic process"/>
    <property type="evidence" value="ECO:0007669"/>
    <property type="project" value="UniProtKB-UniRule"/>
</dbReference>
<comment type="PTM">
    <text evidence="6">Cleaved by autocatalysis into a large and a small subunit.</text>
</comment>
<keyword evidence="8" id="KW-1185">Reference proteome</keyword>
<evidence type="ECO:0000256" key="1">
    <source>
        <dbReference type="ARBA" id="ARBA00001049"/>
    </source>
</evidence>
<comment type="pathway">
    <text evidence="6">Sulfur metabolism; glutathione metabolism.</text>
</comment>
<accession>A0A2Z2K582</accession>
<dbReference type="GO" id="GO:0103068">
    <property type="term" value="F:leukotriene C4 gamma-glutamyl transferase activity"/>
    <property type="evidence" value="ECO:0007669"/>
    <property type="project" value="UniProtKB-EC"/>
</dbReference>
<dbReference type="InterPro" id="IPR000101">
    <property type="entry name" value="GGT_peptidase"/>
</dbReference>
<comment type="similarity">
    <text evidence="6">Belongs to the gamma-glutamyltransferase family.</text>
</comment>
<dbReference type="InterPro" id="IPR052896">
    <property type="entry name" value="GGT-like_enzyme"/>
</dbReference>
<evidence type="ECO:0000256" key="3">
    <source>
        <dbReference type="ARBA" id="ARBA00047417"/>
    </source>
</evidence>
<proteinExistence type="inferred from homology"/>
<evidence type="ECO:0000313" key="8">
    <source>
        <dbReference type="Proteomes" id="UP000249890"/>
    </source>
</evidence>
<keyword evidence="6" id="KW-0865">Zymogen</keyword>
<gene>
    <name evidence="7" type="primary">ggt</name>
    <name evidence="7" type="ORF">B9T62_01970</name>
</gene>
<dbReference type="GO" id="GO:0036374">
    <property type="term" value="F:glutathione hydrolase activity"/>
    <property type="evidence" value="ECO:0007669"/>
    <property type="project" value="UniProtKB-UniRule"/>
</dbReference>
<dbReference type="OrthoDB" id="9781342at2"/>
<organism evidence="7 8">
    <name type="scientific">Paenibacillus donghaensis</name>
    <dbReference type="NCBI Taxonomy" id="414771"/>
    <lineage>
        <taxon>Bacteria</taxon>
        <taxon>Bacillati</taxon>
        <taxon>Bacillota</taxon>
        <taxon>Bacilli</taxon>
        <taxon>Bacillales</taxon>
        <taxon>Paenibacillaceae</taxon>
        <taxon>Paenibacillus</taxon>
    </lineage>
</organism>
<evidence type="ECO:0000256" key="2">
    <source>
        <dbReference type="ARBA" id="ARBA00001089"/>
    </source>
</evidence>
<evidence type="ECO:0000256" key="6">
    <source>
        <dbReference type="RuleBase" id="RU368036"/>
    </source>
</evidence>
<sequence>MEEDSLEKKPVIGTKTMVVSPHYLASAAGARMLQKGGNAFDAAVAVSATLAVVYPHMTGLGGDSFWLSYSAAEGKVRAYNGSGRSGYAVRRSCYAGEEAIPRRGVRSAITVPGMVDSWDAMLRQYGRLSLAEVLEPAIGYAEGGFPLSPDQHIHTRLFGHALSPEAAAIYMPGGVVPVSGGKFVQQQLAATLCTLAAGGRDVFYKGEIGARICDYMQASGGYLTREDFADHQGSWSDPIHTDYHGLAVYQAPPNSQGFAGLMSLNILESFDFGQIEHGSYEYYHLLVEALKLSFRDRDQVLTDPDFSRIPLERLLDKGYARQLASTLSLDRAAGLVSEPMGRDTAYAAVVDEEGNSVSFIQSLYFEFGSGAVAGDTGILLQNRGSFFSLDPGHINTLEPHKRTFHTLMPAMACRDGRPVYLYGTQGGEGQPQTQTLLLTRMLHYGMNPQAAVDQPRFVWGRTWGEPTQELKLESRVDADVLAGLAAAGHLVRQVDSYDGIVGHAHAIAVDDNGYRSGGTDPRCDGAAIGW</sequence>
<name>A0A2Z2K582_9BACL</name>
<dbReference type="KEGG" id="pdh:B9T62_01970"/>